<dbReference type="PANTHER" id="PTHR13328">
    <property type="entry name" value="NEGATIVE ELONGATION FACTOR A NELF-A"/>
    <property type="match status" value="1"/>
</dbReference>
<evidence type="ECO:0000259" key="2">
    <source>
        <dbReference type="PROSITE" id="PS51838"/>
    </source>
</evidence>
<sequence length="556" mass="59515">MASVRESDTSLWLHNKLGSPDELWTPSSIVSLLTKDVIRNIQECFHALSSPVKLKLLLGVLHLPRRTVDEMKSALGIILTLARSDPDLWVQMIADVVRTFPDSGTLNLELEEQNSNAQSVLGDLKEKVMDCDASTMLPLECQFLNKSALTTLVGPLAPPAKHFQLRRKPKSATLRAELLQKSTETAQQLKKTSGIPFHAKGRGLVKKIDTTTPLKGIPKQAPFRSPSASPGFGPPGTRTPLSARTPLRKERGVKLLDISELDAVGAGREAKRRKKAPEAEQGEKAAKDEAAVNPVTPDYAAGLVSTPKLGALSNDSSMPSTSYLPATPSMIPSSSYNPSADAPSGASGAAAIRDALQSNRTPEEPPSSPAVPALQSPFKQRAPLYSSALPSSAAAPAASPSPTTPQPTTPTLAQAPASQQQPVPVPQPPAATAASTATTTVAQQQQQQQTQQSQPKKNLSLTREQMYAAQEMFKTANKVTRPEKALILGFMAGSRENPCPDQGDIIQIKLSEHTEVLPKADGTGSTTMLVDTVFEMNYATGQWTRLKKYKPITNTS</sequence>
<dbReference type="InterPro" id="IPR037517">
    <property type="entry name" value="HDAG_dom"/>
</dbReference>
<dbReference type="PANTHER" id="PTHR13328:SF4">
    <property type="entry name" value="NEGATIVE ELONGATION FACTOR A"/>
    <property type="match status" value="1"/>
</dbReference>
<accession>A0AAJ7SZY5</accession>
<feature type="compositionally biased region" description="Low complexity" evidence="1">
    <location>
        <begin position="221"/>
        <end position="231"/>
    </location>
</feature>
<feature type="compositionally biased region" description="Basic and acidic residues" evidence="1">
    <location>
        <begin position="276"/>
        <end position="290"/>
    </location>
</feature>
<dbReference type="KEGG" id="pmrn:116941176"/>
<organism evidence="3 4">
    <name type="scientific">Petromyzon marinus</name>
    <name type="common">Sea lamprey</name>
    <dbReference type="NCBI Taxonomy" id="7757"/>
    <lineage>
        <taxon>Eukaryota</taxon>
        <taxon>Metazoa</taxon>
        <taxon>Chordata</taxon>
        <taxon>Craniata</taxon>
        <taxon>Vertebrata</taxon>
        <taxon>Cyclostomata</taxon>
        <taxon>Hyperoartia</taxon>
        <taxon>Petromyzontiformes</taxon>
        <taxon>Petromyzontidae</taxon>
        <taxon>Petromyzon</taxon>
    </lineage>
</organism>
<dbReference type="AlphaFoldDB" id="A0AAJ7SZY5"/>
<reference evidence="4" key="1">
    <citation type="submission" date="2025-08" db="UniProtKB">
        <authorList>
            <consortium name="RefSeq"/>
        </authorList>
    </citation>
    <scope>IDENTIFICATION</scope>
    <source>
        <tissue evidence="4">Sperm</tissue>
    </source>
</reference>
<dbReference type="PROSITE" id="PS51838">
    <property type="entry name" value="HDAG"/>
    <property type="match status" value="1"/>
</dbReference>
<feature type="compositionally biased region" description="Low complexity" evidence="1">
    <location>
        <begin position="409"/>
        <end position="422"/>
    </location>
</feature>
<protein>
    <submittedName>
        <fullName evidence="4">Negative elongation factor A</fullName>
    </submittedName>
</protein>
<gene>
    <name evidence="4" type="primary">NELFA</name>
</gene>
<feature type="compositionally biased region" description="Low complexity" evidence="1">
    <location>
        <begin position="386"/>
        <end position="401"/>
    </location>
</feature>
<dbReference type="GO" id="GO:0003746">
    <property type="term" value="F:translation elongation factor activity"/>
    <property type="evidence" value="ECO:0007669"/>
    <property type="project" value="UniProtKB-KW"/>
</dbReference>
<feature type="region of interest" description="Disordered" evidence="1">
    <location>
        <begin position="386"/>
        <end position="459"/>
    </location>
</feature>
<keyword evidence="4" id="KW-0648">Protein biosynthesis</keyword>
<keyword evidence="4" id="KW-0251">Elongation factor</keyword>
<evidence type="ECO:0000256" key="1">
    <source>
        <dbReference type="SAM" id="MobiDB-lite"/>
    </source>
</evidence>
<dbReference type="GO" id="GO:0034244">
    <property type="term" value="P:negative regulation of transcription elongation by RNA polymerase II"/>
    <property type="evidence" value="ECO:0007669"/>
    <property type="project" value="TreeGrafter"/>
</dbReference>
<evidence type="ECO:0000313" key="4">
    <source>
        <dbReference type="RefSeq" id="XP_032807811.1"/>
    </source>
</evidence>
<dbReference type="InterPro" id="IPR056557">
    <property type="entry name" value="NELF-A_N"/>
</dbReference>
<dbReference type="Proteomes" id="UP001318040">
    <property type="component" value="Chromosome 11"/>
</dbReference>
<feature type="region of interest" description="Disordered" evidence="1">
    <location>
        <begin position="266"/>
        <end position="293"/>
    </location>
</feature>
<keyword evidence="3" id="KW-1185">Reference proteome</keyword>
<dbReference type="RefSeq" id="XP_032807811.1">
    <property type="nucleotide sequence ID" value="XM_032951920.1"/>
</dbReference>
<dbReference type="GeneID" id="116941176"/>
<dbReference type="InterPro" id="IPR052828">
    <property type="entry name" value="NELF-A_domain"/>
</dbReference>
<feature type="region of interest" description="Disordered" evidence="1">
    <location>
        <begin position="213"/>
        <end position="246"/>
    </location>
</feature>
<dbReference type="Pfam" id="PF23553">
    <property type="entry name" value="NELF-A_N"/>
    <property type="match status" value="1"/>
</dbReference>
<feature type="compositionally biased region" description="Low complexity" evidence="1">
    <location>
        <begin position="430"/>
        <end position="455"/>
    </location>
</feature>
<dbReference type="CTD" id="7469"/>
<proteinExistence type="predicted"/>
<evidence type="ECO:0000313" key="3">
    <source>
        <dbReference type="Proteomes" id="UP001318040"/>
    </source>
</evidence>
<name>A0AAJ7SZY5_PETMA</name>
<dbReference type="GO" id="GO:0032021">
    <property type="term" value="C:NELF complex"/>
    <property type="evidence" value="ECO:0007669"/>
    <property type="project" value="TreeGrafter"/>
</dbReference>
<feature type="domain" description="HDAg" evidence="2">
    <location>
        <begin position="89"/>
        <end position="254"/>
    </location>
</feature>